<dbReference type="InterPro" id="IPR010074">
    <property type="entry name" value="PRibForGlyAmidine_synth_PurL"/>
</dbReference>
<dbReference type="InParanoid" id="A0A0R2FXU2"/>
<accession>A0A0R2FXU2</accession>
<dbReference type="SUPFAM" id="SSF56042">
    <property type="entry name" value="PurM C-terminal domain-like"/>
    <property type="match status" value="1"/>
</dbReference>
<reference evidence="2 3" key="1">
    <citation type="journal article" date="2015" name="Genome Announc.">
        <title>Expanding the biotechnology potential of lactobacilli through comparative genomics of 213 strains and associated genera.</title>
        <authorList>
            <person name="Sun Z."/>
            <person name="Harris H.M."/>
            <person name="McCann A."/>
            <person name="Guo C."/>
            <person name="Argimon S."/>
            <person name="Zhang W."/>
            <person name="Yang X."/>
            <person name="Jeffery I.B."/>
            <person name="Cooney J.C."/>
            <person name="Kagawa T.F."/>
            <person name="Liu W."/>
            <person name="Song Y."/>
            <person name="Salvetti E."/>
            <person name="Wrobel A."/>
            <person name="Rasinkangas P."/>
            <person name="Parkhill J."/>
            <person name="Rea M.C."/>
            <person name="O'Sullivan O."/>
            <person name="Ritari J."/>
            <person name="Douillard F.P."/>
            <person name="Paul Ross R."/>
            <person name="Yang R."/>
            <person name="Briner A.E."/>
            <person name="Felis G.E."/>
            <person name="de Vos W.M."/>
            <person name="Barrangou R."/>
            <person name="Klaenhammer T.R."/>
            <person name="Caufield P.W."/>
            <person name="Cui Y."/>
            <person name="Zhang H."/>
            <person name="O'Toole P.W."/>
        </authorList>
    </citation>
    <scope>NUCLEOTIDE SEQUENCE [LARGE SCALE GENOMIC DNA]</scope>
    <source>
        <strain evidence="2 3">DSM 20190</strain>
    </source>
</reference>
<sequence>MSLYNETDGIAIYPTPMIGMVGLLTDISKAVTISAKAAHDLVYLVGTPQDDFNGSALQKLLVDQPSGGLRPLDEELVEQQQLLVRKAIERGLVASAHDVADGGLALALAETVFDTPFGLTTELDYPASWYFAESPGLFVLTVHPIQQAEFEGLAGAKARRIGEVTTDQVLNFRSLDQTIKLERAKAQQQYKEALAWQLT</sequence>
<dbReference type="Pfam" id="PF02769">
    <property type="entry name" value="AIRS_C"/>
    <property type="match status" value="1"/>
</dbReference>
<organism evidence="2 3">
    <name type="scientific">Weissella halotolerans DSM 20190</name>
    <dbReference type="NCBI Taxonomy" id="1123500"/>
    <lineage>
        <taxon>Bacteria</taxon>
        <taxon>Bacillati</taxon>
        <taxon>Bacillota</taxon>
        <taxon>Bacilli</taxon>
        <taxon>Lactobacillales</taxon>
        <taxon>Lactobacillaceae</taxon>
        <taxon>Weissella</taxon>
    </lineage>
</organism>
<dbReference type="GO" id="GO:0004642">
    <property type="term" value="F:phosphoribosylformylglycinamidine synthase activity"/>
    <property type="evidence" value="ECO:0007669"/>
    <property type="project" value="InterPro"/>
</dbReference>
<evidence type="ECO:0000259" key="1">
    <source>
        <dbReference type="Pfam" id="PF02769"/>
    </source>
</evidence>
<dbReference type="CDD" id="cd02204">
    <property type="entry name" value="PurL_repeat2"/>
    <property type="match status" value="1"/>
</dbReference>
<dbReference type="PANTHER" id="PTHR43555">
    <property type="entry name" value="PHOSPHORIBOSYLFORMYLGLYCINAMIDINE SYNTHASE SUBUNIT PURL"/>
    <property type="match status" value="1"/>
</dbReference>
<proteinExistence type="predicted"/>
<name>A0A0R2FXU2_9LACO</name>
<protein>
    <submittedName>
        <fullName evidence="2">Phosphoribosylformylglycinamidine synthase domain-containing protein</fullName>
    </submittedName>
</protein>
<dbReference type="PATRIC" id="fig|1123500.6.peg.30"/>
<dbReference type="Proteomes" id="UP000051296">
    <property type="component" value="Unassembled WGS sequence"/>
</dbReference>
<dbReference type="EMBL" id="JQAX01000001">
    <property type="protein sequence ID" value="KRN33233.1"/>
    <property type="molecule type" value="Genomic_DNA"/>
</dbReference>
<dbReference type="PANTHER" id="PTHR43555:SF1">
    <property type="entry name" value="PHOSPHORIBOSYLFORMYLGLYCINAMIDINE SYNTHASE SUBUNIT PURL"/>
    <property type="match status" value="1"/>
</dbReference>
<dbReference type="Gene3D" id="3.90.650.10">
    <property type="entry name" value="PurM-like C-terminal domain"/>
    <property type="match status" value="1"/>
</dbReference>
<dbReference type="eggNOG" id="COG0046">
    <property type="taxonomic scope" value="Bacteria"/>
</dbReference>
<dbReference type="AlphaFoldDB" id="A0A0R2FXU2"/>
<feature type="domain" description="PurM-like C-terminal" evidence="1">
    <location>
        <begin position="39"/>
        <end position="170"/>
    </location>
</feature>
<evidence type="ECO:0000313" key="2">
    <source>
        <dbReference type="EMBL" id="KRN33233.1"/>
    </source>
</evidence>
<dbReference type="InterPro" id="IPR036676">
    <property type="entry name" value="PurM-like_C_sf"/>
</dbReference>
<gene>
    <name evidence="2" type="ORF">IV68_GL000031</name>
</gene>
<comment type="caution">
    <text evidence="2">The sequence shown here is derived from an EMBL/GenBank/DDBJ whole genome shotgun (WGS) entry which is preliminary data.</text>
</comment>
<keyword evidence="3" id="KW-1185">Reference proteome</keyword>
<evidence type="ECO:0000313" key="3">
    <source>
        <dbReference type="Proteomes" id="UP000051296"/>
    </source>
</evidence>
<dbReference type="GO" id="GO:0006189">
    <property type="term" value="P:'de novo' IMP biosynthetic process"/>
    <property type="evidence" value="ECO:0007669"/>
    <property type="project" value="InterPro"/>
</dbReference>
<dbReference type="InterPro" id="IPR010918">
    <property type="entry name" value="PurM-like_C_dom"/>
</dbReference>
<dbReference type="STRING" id="1123500.GCA_000420365_00471"/>